<gene>
    <name evidence="9" type="ORF">FRZ32_12015</name>
</gene>
<dbReference type="AlphaFoldDB" id="A0A5C6TWM6"/>
<dbReference type="PANTHER" id="PTHR43711">
    <property type="entry name" value="TWO-COMPONENT HISTIDINE KINASE"/>
    <property type="match status" value="1"/>
</dbReference>
<dbReference type="PANTHER" id="PTHR43711:SF1">
    <property type="entry name" value="HISTIDINE KINASE 1"/>
    <property type="match status" value="1"/>
</dbReference>
<dbReference type="CDD" id="cd00082">
    <property type="entry name" value="HisKA"/>
    <property type="match status" value="1"/>
</dbReference>
<evidence type="ECO:0000256" key="6">
    <source>
        <dbReference type="ARBA" id="ARBA00023012"/>
    </source>
</evidence>
<dbReference type="EMBL" id="VOQQ01000001">
    <property type="protein sequence ID" value="TXC64311.1"/>
    <property type="molecule type" value="Genomic_DNA"/>
</dbReference>
<keyword evidence="10" id="KW-1185">Reference proteome</keyword>
<evidence type="ECO:0000313" key="10">
    <source>
        <dbReference type="Proteomes" id="UP000321249"/>
    </source>
</evidence>
<reference evidence="9 10" key="1">
    <citation type="journal article" date="2015" name="J. Microbiol.">
        <title>Sphingosinicella ginsenosidimutans sp. nov., with ginsenoside converting activity.</title>
        <authorList>
            <person name="Kim J.K."/>
            <person name="Kang M.S."/>
            <person name="Park S.C."/>
            <person name="Kim K.M."/>
            <person name="Choi K."/>
            <person name="Yoon M.H."/>
            <person name="Im W.T."/>
        </authorList>
    </citation>
    <scope>NUCLEOTIDE SEQUENCE [LARGE SCALE GENOMIC DNA]</scope>
    <source>
        <strain evidence="9 10">BS-11</strain>
    </source>
</reference>
<dbReference type="Pfam" id="PF12860">
    <property type="entry name" value="PAS_7"/>
    <property type="match status" value="2"/>
</dbReference>
<keyword evidence="5" id="KW-0418">Kinase</keyword>
<dbReference type="SMART" id="SM00091">
    <property type="entry name" value="PAS"/>
    <property type="match status" value="2"/>
</dbReference>
<organism evidence="9 10">
    <name type="scientific">Allosphingosinicella ginsenosidimutans</name>
    <dbReference type="NCBI Taxonomy" id="1176539"/>
    <lineage>
        <taxon>Bacteria</taxon>
        <taxon>Pseudomonadati</taxon>
        <taxon>Pseudomonadota</taxon>
        <taxon>Alphaproteobacteria</taxon>
        <taxon>Sphingomonadales</taxon>
        <taxon>Sphingomonadaceae</taxon>
        <taxon>Allosphingosinicella</taxon>
    </lineage>
</organism>
<dbReference type="InterPro" id="IPR000014">
    <property type="entry name" value="PAS"/>
</dbReference>
<accession>A0A5C6TWM6</accession>
<dbReference type="InterPro" id="IPR003661">
    <property type="entry name" value="HisK_dim/P_dom"/>
</dbReference>
<dbReference type="InterPro" id="IPR036097">
    <property type="entry name" value="HisK_dim/P_sf"/>
</dbReference>
<proteinExistence type="predicted"/>
<comment type="caution">
    <text evidence="9">The sequence shown here is derived from an EMBL/GenBank/DDBJ whole genome shotgun (WGS) entry which is preliminary data.</text>
</comment>
<evidence type="ECO:0000256" key="1">
    <source>
        <dbReference type="ARBA" id="ARBA00000085"/>
    </source>
</evidence>
<feature type="compositionally biased region" description="Polar residues" evidence="7">
    <location>
        <begin position="753"/>
        <end position="770"/>
    </location>
</feature>
<evidence type="ECO:0000256" key="2">
    <source>
        <dbReference type="ARBA" id="ARBA00012438"/>
    </source>
</evidence>
<evidence type="ECO:0000256" key="4">
    <source>
        <dbReference type="ARBA" id="ARBA00022679"/>
    </source>
</evidence>
<dbReference type="InterPro" id="IPR050736">
    <property type="entry name" value="Sensor_HK_Regulatory"/>
</dbReference>
<keyword evidence="3" id="KW-0597">Phosphoprotein</keyword>
<evidence type="ECO:0000313" key="9">
    <source>
        <dbReference type="EMBL" id="TXC64311.1"/>
    </source>
</evidence>
<evidence type="ECO:0000256" key="5">
    <source>
        <dbReference type="ARBA" id="ARBA00022777"/>
    </source>
</evidence>
<dbReference type="Gene3D" id="3.30.450.20">
    <property type="entry name" value="PAS domain"/>
    <property type="match status" value="2"/>
</dbReference>
<feature type="region of interest" description="Disordered" evidence="7">
    <location>
        <begin position="753"/>
        <end position="781"/>
    </location>
</feature>
<evidence type="ECO:0000259" key="8">
    <source>
        <dbReference type="PROSITE" id="PS50109"/>
    </source>
</evidence>
<dbReference type="SUPFAM" id="SSF55874">
    <property type="entry name" value="ATPase domain of HSP90 chaperone/DNA topoisomerase II/histidine kinase"/>
    <property type="match status" value="1"/>
</dbReference>
<comment type="catalytic activity">
    <reaction evidence="1">
        <text>ATP + protein L-histidine = ADP + protein N-phospho-L-histidine.</text>
        <dbReference type="EC" id="2.7.13.3"/>
    </reaction>
</comment>
<dbReference type="PROSITE" id="PS50109">
    <property type="entry name" value="HIS_KIN"/>
    <property type="match status" value="1"/>
</dbReference>
<dbReference type="Gene3D" id="1.10.287.130">
    <property type="match status" value="1"/>
</dbReference>
<dbReference type="InterPro" id="IPR005467">
    <property type="entry name" value="His_kinase_dom"/>
</dbReference>
<protein>
    <recommendedName>
        <fullName evidence="2">histidine kinase</fullName>
        <ecNumber evidence="2">2.7.13.3</ecNumber>
    </recommendedName>
</protein>
<name>A0A5C6TWM6_9SPHN</name>
<sequence>MSLALFAGAWLAVAAWATLRGRRRAAAGARIIEEHARFAALLESGPAVPLLIDGDGTLAGSDRLAGMLGLDRLPGLVAELFGAEAPFAPEDADAIRGQIADAASGAPFSVIARAAQAPRVWRIDGASAPPAFGSRAVLLWFTDVTEAEDRAAALGHRLQRRSEALEALSRLIEAAPFPIWHRGPDLSLTMVNGAYVAAVEAEDADAVVREGIELVDEPPRDLDGAFQAPSDRFVPATIAGARRMMRVVEVPLGNHGRAGYAIDVEDQEQARAELLRFERAQRDMLDRLSAGVAQFGRDRGLIFFNQPFARMFGLPADFLADRPEFDRLIDQMREAGQLPEVRDYPEWKAERRQWFTSGPGADEEDWLLAGSRHVRVVAQPLPDGGLLLIFEDRTEQIQLASARDTLLRVRSATFDNLFEAVAVFASDGRLSLWNSRFRDLWGFEEEQLAAHPRVDALTPHLAGRLKRANHAGLVRELVRSATLERKQRTGRVGLVDGREFEFAAVPLPDGNALFIMLDITDSRKVEAALRERTAALEEADRLKTAFVSNMSYELRTPLTSIGGFAEMLDGGYAGPLSDTARDYVAAILDSVGRLGALIDNVLDLTQSETGALLLAEDEIELAGLCDDVAAAEREAAARKSIDLAVEVDASAGIVTGDTRRLAQAIGNVLANAIAYVDEGGRVLLRAEGDRKAARIIVSDNGRGISAADQQRVFDRFHRTAEVRGENAPAIGLGLPLAKQFVEAHGGTIELQSEPGQGTTVTISLPRTADQQAAHPARGSRR</sequence>
<dbReference type="EC" id="2.7.13.3" evidence="2"/>
<dbReference type="InterPro" id="IPR004358">
    <property type="entry name" value="Sig_transdc_His_kin-like_C"/>
</dbReference>
<dbReference type="SMART" id="SM00387">
    <property type="entry name" value="HATPase_c"/>
    <property type="match status" value="1"/>
</dbReference>
<dbReference type="SUPFAM" id="SSF55785">
    <property type="entry name" value="PYP-like sensor domain (PAS domain)"/>
    <property type="match status" value="2"/>
</dbReference>
<dbReference type="OrthoDB" id="9797304at2"/>
<dbReference type="SMART" id="SM00388">
    <property type="entry name" value="HisKA"/>
    <property type="match status" value="1"/>
</dbReference>
<dbReference type="SUPFAM" id="SSF47384">
    <property type="entry name" value="Homodimeric domain of signal transducing histidine kinase"/>
    <property type="match status" value="1"/>
</dbReference>
<dbReference type="GO" id="GO:0000155">
    <property type="term" value="F:phosphorelay sensor kinase activity"/>
    <property type="evidence" value="ECO:0007669"/>
    <property type="project" value="InterPro"/>
</dbReference>
<dbReference type="CDD" id="cd00075">
    <property type="entry name" value="HATPase"/>
    <property type="match status" value="1"/>
</dbReference>
<dbReference type="RefSeq" id="WP_147044463.1">
    <property type="nucleotide sequence ID" value="NZ_BAABIR010000001.1"/>
</dbReference>
<dbReference type="Pfam" id="PF00512">
    <property type="entry name" value="HisKA"/>
    <property type="match status" value="1"/>
</dbReference>
<dbReference type="Pfam" id="PF02518">
    <property type="entry name" value="HATPase_c"/>
    <property type="match status" value="1"/>
</dbReference>
<evidence type="ECO:0000256" key="7">
    <source>
        <dbReference type="SAM" id="MobiDB-lite"/>
    </source>
</evidence>
<dbReference type="FunFam" id="3.30.565.10:FF:000006">
    <property type="entry name" value="Sensor histidine kinase WalK"/>
    <property type="match status" value="1"/>
</dbReference>
<dbReference type="PRINTS" id="PR00344">
    <property type="entry name" value="BCTRLSENSOR"/>
</dbReference>
<keyword evidence="4" id="KW-0808">Transferase</keyword>
<dbReference type="Proteomes" id="UP000321249">
    <property type="component" value="Unassembled WGS sequence"/>
</dbReference>
<dbReference type="InterPro" id="IPR003594">
    <property type="entry name" value="HATPase_dom"/>
</dbReference>
<feature type="domain" description="Histidine kinase" evidence="8">
    <location>
        <begin position="549"/>
        <end position="768"/>
    </location>
</feature>
<dbReference type="Gene3D" id="3.30.565.10">
    <property type="entry name" value="Histidine kinase-like ATPase, C-terminal domain"/>
    <property type="match status" value="1"/>
</dbReference>
<evidence type="ECO:0000256" key="3">
    <source>
        <dbReference type="ARBA" id="ARBA00022553"/>
    </source>
</evidence>
<keyword evidence="6" id="KW-0902">Two-component regulatory system</keyword>
<dbReference type="InterPro" id="IPR036890">
    <property type="entry name" value="HATPase_C_sf"/>
</dbReference>
<dbReference type="InterPro" id="IPR035965">
    <property type="entry name" value="PAS-like_dom_sf"/>
</dbReference>